<dbReference type="AlphaFoldDB" id="A0A067DZZ1"/>
<keyword evidence="2" id="KW-1185">Reference proteome</keyword>
<protein>
    <submittedName>
        <fullName evidence="1">Uncharacterized protein</fullName>
    </submittedName>
</protein>
<proteinExistence type="predicted"/>
<feature type="non-terminal residue" evidence="1">
    <location>
        <position position="1"/>
    </location>
</feature>
<organism evidence="1 2">
    <name type="scientific">Citrus sinensis</name>
    <name type="common">Sweet orange</name>
    <name type="synonym">Citrus aurantium var. sinensis</name>
    <dbReference type="NCBI Taxonomy" id="2711"/>
    <lineage>
        <taxon>Eukaryota</taxon>
        <taxon>Viridiplantae</taxon>
        <taxon>Streptophyta</taxon>
        <taxon>Embryophyta</taxon>
        <taxon>Tracheophyta</taxon>
        <taxon>Spermatophyta</taxon>
        <taxon>Magnoliopsida</taxon>
        <taxon>eudicotyledons</taxon>
        <taxon>Gunneridae</taxon>
        <taxon>Pentapetalae</taxon>
        <taxon>rosids</taxon>
        <taxon>malvids</taxon>
        <taxon>Sapindales</taxon>
        <taxon>Rutaceae</taxon>
        <taxon>Aurantioideae</taxon>
        <taxon>Citrus</taxon>
    </lineage>
</organism>
<name>A0A067DZZ1_CITSI</name>
<evidence type="ECO:0000313" key="1">
    <source>
        <dbReference type="EMBL" id="KDO48418.1"/>
    </source>
</evidence>
<sequence>DVEISQPGLIGDIMDVKVGQRSSSKSMTENGS</sequence>
<reference evidence="1 2" key="1">
    <citation type="submission" date="2014-04" db="EMBL/GenBank/DDBJ databases">
        <authorList>
            <consortium name="International Citrus Genome Consortium"/>
            <person name="Gmitter F."/>
            <person name="Chen C."/>
            <person name="Farmerie W."/>
            <person name="Harkins T."/>
            <person name="Desany B."/>
            <person name="Mohiuddin M."/>
            <person name="Kodira C."/>
            <person name="Borodovsky M."/>
            <person name="Lomsadze A."/>
            <person name="Burns P."/>
            <person name="Jenkins J."/>
            <person name="Prochnik S."/>
            <person name="Shu S."/>
            <person name="Chapman J."/>
            <person name="Pitluck S."/>
            <person name="Schmutz J."/>
            <person name="Rokhsar D."/>
        </authorList>
    </citation>
    <scope>NUCLEOTIDE SEQUENCE</scope>
</reference>
<dbReference type="Proteomes" id="UP000027120">
    <property type="component" value="Unassembled WGS sequence"/>
</dbReference>
<accession>A0A067DZZ1</accession>
<dbReference type="EMBL" id="KK785142">
    <property type="protein sequence ID" value="KDO48418.1"/>
    <property type="molecule type" value="Genomic_DNA"/>
</dbReference>
<gene>
    <name evidence="1" type="ORF">CISIN_1g0182631mg</name>
</gene>
<evidence type="ECO:0000313" key="2">
    <source>
        <dbReference type="Proteomes" id="UP000027120"/>
    </source>
</evidence>